<dbReference type="PROSITE" id="PS51257">
    <property type="entry name" value="PROKAR_LIPOPROTEIN"/>
    <property type="match status" value="1"/>
</dbReference>
<dbReference type="AlphaFoldDB" id="A0A926E0J2"/>
<keyword evidence="4" id="KW-1185">Reference proteome</keyword>
<feature type="signal peptide" evidence="2">
    <location>
        <begin position="1"/>
        <end position="21"/>
    </location>
</feature>
<feature type="region of interest" description="Disordered" evidence="1">
    <location>
        <begin position="27"/>
        <end position="48"/>
    </location>
</feature>
<organism evidence="3 4">
    <name type="scientific">Ligaoa zhengdingensis</name>
    <dbReference type="NCBI Taxonomy" id="2763658"/>
    <lineage>
        <taxon>Bacteria</taxon>
        <taxon>Bacillati</taxon>
        <taxon>Bacillota</taxon>
        <taxon>Clostridia</taxon>
        <taxon>Eubacteriales</taxon>
        <taxon>Oscillospiraceae</taxon>
        <taxon>Ligaoa</taxon>
    </lineage>
</organism>
<feature type="chain" id="PRO_5036988371" description="Lipoprotein" evidence="2">
    <location>
        <begin position="22"/>
        <end position="307"/>
    </location>
</feature>
<proteinExistence type="predicted"/>
<keyword evidence="2" id="KW-0732">Signal</keyword>
<dbReference type="RefSeq" id="WP_249283255.1">
    <property type="nucleotide sequence ID" value="NZ_JACRST010000015.1"/>
</dbReference>
<feature type="compositionally biased region" description="Polar residues" evidence="1">
    <location>
        <begin position="27"/>
        <end position="40"/>
    </location>
</feature>
<protein>
    <recommendedName>
        <fullName evidence="5">Lipoprotein</fullName>
    </recommendedName>
</protein>
<accession>A0A926E0J2</accession>
<name>A0A926E0J2_9FIRM</name>
<reference evidence="3" key="1">
    <citation type="submission" date="2020-08" db="EMBL/GenBank/DDBJ databases">
        <title>Genome public.</title>
        <authorList>
            <person name="Liu C."/>
            <person name="Sun Q."/>
        </authorList>
    </citation>
    <scope>NUCLEOTIDE SEQUENCE</scope>
    <source>
        <strain evidence="3">NSJ-31</strain>
    </source>
</reference>
<evidence type="ECO:0000313" key="3">
    <source>
        <dbReference type="EMBL" id="MBC8547182.1"/>
    </source>
</evidence>
<dbReference type="Proteomes" id="UP000653127">
    <property type="component" value="Unassembled WGS sequence"/>
</dbReference>
<comment type="caution">
    <text evidence="3">The sequence shown here is derived from an EMBL/GenBank/DDBJ whole genome shotgun (WGS) entry which is preliminary data.</text>
</comment>
<dbReference type="EMBL" id="JACRST010000015">
    <property type="protein sequence ID" value="MBC8547182.1"/>
    <property type="molecule type" value="Genomic_DNA"/>
</dbReference>
<evidence type="ECO:0000313" key="4">
    <source>
        <dbReference type="Proteomes" id="UP000653127"/>
    </source>
</evidence>
<evidence type="ECO:0000256" key="1">
    <source>
        <dbReference type="SAM" id="MobiDB-lite"/>
    </source>
</evidence>
<evidence type="ECO:0008006" key="5">
    <source>
        <dbReference type="Google" id="ProtNLM"/>
    </source>
</evidence>
<evidence type="ECO:0000256" key="2">
    <source>
        <dbReference type="SAM" id="SignalP"/>
    </source>
</evidence>
<sequence length="307" mass="32879">MKRFSVSALALAFALLLAACAKEPQVSKSGSDQPVQSASVSAPDAPAEPVESVRARLSELHAEWQNWPELAEREGYVLCSGRPVNQDGVERFLASYQAGEPASLTVLSYGSTIPMVYQIDFDGQGAMCATICKGEGQFEEAESAGVYSRATDYVFEGFGLVVPKEEEAERSELDAAPGEQLLAGGISPERAVQIARQANERLYAYRSAGDGAGFGARGVVIPDSIPEDPGPRADGIALDYRPAGGERLGERPCYRVETYREGEGDAYYDVLLVDARDGSLVWTIEMVNGSAVPIYDADQTYITCPAA</sequence>
<gene>
    <name evidence="3" type="ORF">H8711_09605</name>
</gene>